<evidence type="ECO:0000256" key="1">
    <source>
        <dbReference type="SAM" id="MobiDB-lite"/>
    </source>
</evidence>
<evidence type="ECO:0000313" key="5">
    <source>
        <dbReference type="Proteomes" id="UP000241462"/>
    </source>
</evidence>
<feature type="compositionally biased region" description="Polar residues" evidence="1">
    <location>
        <begin position="115"/>
        <end position="128"/>
    </location>
</feature>
<keyword evidence="5" id="KW-1185">Reference proteome</keyword>
<keyword evidence="2" id="KW-0812">Transmembrane</keyword>
<keyword evidence="2" id="KW-0472">Membrane</keyword>
<feature type="region of interest" description="Disordered" evidence="1">
    <location>
        <begin position="198"/>
        <end position="222"/>
    </location>
</feature>
<dbReference type="AlphaFoldDB" id="A0A2T3ANB9"/>
<proteinExistence type="predicted"/>
<dbReference type="OrthoDB" id="10625371at2759"/>
<feature type="signal peptide" evidence="3">
    <location>
        <begin position="1"/>
        <end position="23"/>
    </location>
</feature>
<dbReference type="EMBL" id="KZ678372">
    <property type="protein sequence ID" value="PSS05158.1"/>
    <property type="molecule type" value="Genomic_DNA"/>
</dbReference>
<feature type="transmembrane region" description="Helical" evidence="2">
    <location>
        <begin position="62"/>
        <end position="85"/>
    </location>
</feature>
<evidence type="ECO:0000256" key="3">
    <source>
        <dbReference type="SAM" id="SignalP"/>
    </source>
</evidence>
<accession>A0A2T3ANB9</accession>
<keyword evidence="2" id="KW-1133">Transmembrane helix</keyword>
<reference evidence="4 5" key="1">
    <citation type="journal article" date="2018" name="Mycol. Prog.">
        <title>Coniella lustricola, a new species from submerged detritus.</title>
        <authorList>
            <person name="Raudabaugh D.B."/>
            <person name="Iturriaga T."/>
            <person name="Carver A."/>
            <person name="Mondo S."/>
            <person name="Pangilinan J."/>
            <person name="Lipzen A."/>
            <person name="He G."/>
            <person name="Amirebrahimi M."/>
            <person name="Grigoriev I.V."/>
            <person name="Miller A.N."/>
        </authorList>
    </citation>
    <scope>NUCLEOTIDE SEQUENCE [LARGE SCALE GENOMIC DNA]</scope>
    <source>
        <strain evidence="4 5">B22-T-1</strain>
    </source>
</reference>
<organism evidence="4 5">
    <name type="scientific">Coniella lustricola</name>
    <dbReference type="NCBI Taxonomy" id="2025994"/>
    <lineage>
        <taxon>Eukaryota</taxon>
        <taxon>Fungi</taxon>
        <taxon>Dikarya</taxon>
        <taxon>Ascomycota</taxon>
        <taxon>Pezizomycotina</taxon>
        <taxon>Sordariomycetes</taxon>
        <taxon>Sordariomycetidae</taxon>
        <taxon>Diaporthales</taxon>
        <taxon>Schizoparmaceae</taxon>
        <taxon>Coniella</taxon>
    </lineage>
</organism>
<dbReference type="InParanoid" id="A0A2T3ANB9"/>
<keyword evidence="3" id="KW-0732">Signal</keyword>
<sequence>MSCGRTSAGLLLLLSMHFAIIGAHPIELRGQGCPSYACFAPGQPLQTTTSTQTHGGFTTATIIGVSVAIAFVIFLLMSFCYYCIYYKYAKLKLLRQYIERLESLGESLFHHEEPSASSHVAHDNSQANSHRDRPRIDTQSLGQTHALAMLMASSSAMSPDVYSALHKRLEDSISPTSVDGSKTRALDVEDKVLGQCKDLRATPQLNDDARGDGLSSVSRTPP</sequence>
<evidence type="ECO:0000313" key="4">
    <source>
        <dbReference type="EMBL" id="PSS05158.1"/>
    </source>
</evidence>
<feature type="chain" id="PRO_5015734783" evidence="3">
    <location>
        <begin position="24"/>
        <end position="222"/>
    </location>
</feature>
<gene>
    <name evidence="4" type="ORF">BD289DRAFT_478063</name>
</gene>
<dbReference type="Proteomes" id="UP000241462">
    <property type="component" value="Unassembled WGS sequence"/>
</dbReference>
<feature type="region of interest" description="Disordered" evidence="1">
    <location>
        <begin position="115"/>
        <end position="137"/>
    </location>
</feature>
<evidence type="ECO:0000256" key="2">
    <source>
        <dbReference type="SAM" id="Phobius"/>
    </source>
</evidence>
<protein>
    <submittedName>
        <fullName evidence="4">Uncharacterized protein</fullName>
    </submittedName>
</protein>
<name>A0A2T3ANB9_9PEZI</name>